<accession>W9X780</accession>
<dbReference type="Gene3D" id="3.60.110.10">
    <property type="entry name" value="Carbon-nitrogen hydrolase"/>
    <property type="match status" value="1"/>
</dbReference>
<dbReference type="eggNOG" id="KOG2303">
    <property type="taxonomic scope" value="Eukaryota"/>
</dbReference>
<name>W9X780_9EURO</name>
<dbReference type="HOGENOM" id="CLU_2440673_0_0_1"/>
<evidence type="ECO:0000256" key="1">
    <source>
        <dbReference type="ARBA" id="ARBA00022598"/>
    </source>
</evidence>
<reference evidence="2 3" key="1">
    <citation type="submission" date="2013-03" db="EMBL/GenBank/DDBJ databases">
        <title>The Genome Sequence of Cladophialophora psammophila CBS 110553.</title>
        <authorList>
            <consortium name="The Broad Institute Genomics Platform"/>
            <person name="Cuomo C."/>
            <person name="de Hoog S."/>
            <person name="Gorbushina A."/>
            <person name="Walker B."/>
            <person name="Young S.K."/>
            <person name="Zeng Q."/>
            <person name="Gargeya S."/>
            <person name="Fitzgerald M."/>
            <person name="Haas B."/>
            <person name="Abouelleil A."/>
            <person name="Allen A.W."/>
            <person name="Alvarado L."/>
            <person name="Arachchi H.M."/>
            <person name="Berlin A.M."/>
            <person name="Chapman S.B."/>
            <person name="Gainer-Dewar J."/>
            <person name="Goldberg J."/>
            <person name="Griggs A."/>
            <person name="Gujja S."/>
            <person name="Hansen M."/>
            <person name="Howarth C."/>
            <person name="Imamovic A."/>
            <person name="Ireland A."/>
            <person name="Larimer J."/>
            <person name="McCowan C."/>
            <person name="Murphy C."/>
            <person name="Pearson M."/>
            <person name="Poon T.W."/>
            <person name="Priest M."/>
            <person name="Roberts A."/>
            <person name="Saif S."/>
            <person name="Shea T."/>
            <person name="Sisk P."/>
            <person name="Sykes S."/>
            <person name="Wortman J."/>
            <person name="Nusbaum C."/>
            <person name="Birren B."/>
        </authorList>
    </citation>
    <scope>NUCLEOTIDE SEQUENCE [LARGE SCALE GENOMIC DNA]</scope>
    <source>
        <strain evidence="2 3">CBS 110553</strain>
    </source>
</reference>
<sequence length="90" mass="10583">MGVWHRNVRYNCRILLTYKKIFFIRPKVSLVDDGLYREARHFTAWVKERTTETYCLEKDVSDITGQMTVPIAEPVLSTFGYIGRVSGKYF</sequence>
<dbReference type="STRING" id="1182543.W9X780"/>
<dbReference type="GO" id="GO:0003952">
    <property type="term" value="F:NAD+ synthase (glutamine-hydrolyzing) activity"/>
    <property type="evidence" value="ECO:0007669"/>
    <property type="project" value="InterPro"/>
</dbReference>
<dbReference type="AlphaFoldDB" id="W9X780"/>
<dbReference type="PANTHER" id="PTHR23090">
    <property type="entry name" value="NH 3 /GLUTAMINE-DEPENDENT NAD + SYNTHETASE"/>
    <property type="match status" value="1"/>
</dbReference>
<dbReference type="InterPro" id="IPR003694">
    <property type="entry name" value="NAD_synthase"/>
</dbReference>
<keyword evidence="1" id="KW-0436">Ligase</keyword>
<dbReference type="PANTHER" id="PTHR23090:SF9">
    <property type="entry name" value="GLUTAMINE-DEPENDENT NAD(+) SYNTHETASE"/>
    <property type="match status" value="1"/>
</dbReference>
<dbReference type="Proteomes" id="UP000019471">
    <property type="component" value="Unassembled WGS sequence"/>
</dbReference>
<dbReference type="GeneID" id="19185317"/>
<evidence type="ECO:0000313" key="3">
    <source>
        <dbReference type="Proteomes" id="UP000019471"/>
    </source>
</evidence>
<evidence type="ECO:0000313" key="2">
    <source>
        <dbReference type="EMBL" id="EXJ76073.1"/>
    </source>
</evidence>
<dbReference type="OrthoDB" id="2020662at2759"/>
<proteinExistence type="predicted"/>
<comment type="caution">
    <text evidence="2">The sequence shown here is derived from an EMBL/GenBank/DDBJ whole genome shotgun (WGS) entry which is preliminary data.</text>
</comment>
<dbReference type="InterPro" id="IPR036526">
    <property type="entry name" value="C-N_Hydrolase_sf"/>
</dbReference>
<dbReference type="EMBL" id="AMGX01000001">
    <property type="protein sequence ID" value="EXJ76073.1"/>
    <property type="molecule type" value="Genomic_DNA"/>
</dbReference>
<dbReference type="GO" id="GO:0009435">
    <property type="term" value="P:NAD+ biosynthetic process"/>
    <property type="evidence" value="ECO:0007669"/>
    <property type="project" value="InterPro"/>
</dbReference>
<organism evidence="2 3">
    <name type="scientific">Cladophialophora psammophila CBS 110553</name>
    <dbReference type="NCBI Taxonomy" id="1182543"/>
    <lineage>
        <taxon>Eukaryota</taxon>
        <taxon>Fungi</taxon>
        <taxon>Dikarya</taxon>
        <taxon>Ascomycota</taxon>
        <taxon>Pezizomycotina</taxon>
        <taxon>Eurotiomycetes</taxon>
        <taxon>Chaetothyriomycetidae</taxon>
        <taxon>Chaetothyriales</taxon>
        <taxon>Herpotrichiellaceae</taxon>
        <taxon>Cladophialophora</taxon>
    </lineage>
</organism>
<dbReference type="GO" id="GO:0004359">
    <property type="term" value="F:glutaminase activity"/>
    <property type="evidence" value="ECO:0007669"/>
    <property type="project" value="InterPro"/>
</dbReference>
<protein>
    <submittedName>
        <fullName evidence="2">NAD+ synthase (Glutamine-hydrolysing)</fullName>
    </submittedName>
</protein>
<keyword evidence="3" id="KW-1185">Reference proteome</keyword>
<dbReference type="RefSeq" id="XP_007739390.1">
    <property type="nucleotide sequence ID" value="XM_007741200.1"/>
</dbReference>
<dbReference type="GO" id="GO:0005737">
    <property type="term" value="C:cytoplasm"/>
    <property type="evidence" value="ECO:0007669"/>
    <property type="project" value="InterPro"/>
</dbReference>
<gene>
    <name evidence="2" type="ORF">A1O5_00581</name>
</gene>